<feature type="transmembrane region" description="Helical" evidence="5">
    <location>
        <begin position="52"/>
        <end position="73"/>
    </location>
</feature>
<organism evidence="7 8">
    <name type="scientific">Corynebacterium xerosis</name>
    <dbReference type="NCBI Taxonomy" id="1725"/>
    <lineage>
        <taxon>Bacteria</taxon>
        <taxon>Bacillati</taxon>
        <taxon>Actinomycetota</taxon>
        <taxon>Actinomycetes</taxon>
        <taxon>Mycobacteriales</taxon>
        <taxon>Corynebacteriaceae</taxon>
        <taxon>Corynebacterium</taxon>
    </lineage>
</organism>
<dbReference type="RefSeq" id="WP_102212434.1">
    <property type="nucleotide sequence ID" value="NZ_PNHF01000008.1"/>
</dbReference>
<evidence type="ECO:0000256" key="2">
    <source>
        <dbReference type="ARBA" id="ARBA00022692"/>
    </source>
</evidence>
<dbReference type="AlphaFoldDB" id="A0A2N6SZV2"/>
<evidence type="ECO:0000256" key="1">
    <source>
        <dbReference type="ARBA" id="ARBA00004141"/>
    </source>
</evidence>
<sequence>MNTVSGAIGFVARFGLAIVWLWSGTAKLLAPLDSEQAVAAYEIVPASWVPPLAVALPAFELVLGLMLLAGVFLTTMGRDALLLAMAAWTAWRPFGKYAIRP</sequence>
<evidence type="ECO:0000259" key="6">
    <source>
        <dbReference type="Pfam" id="PF07291"/>
    </source>
</evidence>
<evidence type="ECO:0000256" key="5">
    <source>
        <dbReference type="SAM" id="Phobius"/>
    </source>
</evidence>
<keyword evidence="4 5" id="KW-0472">Membrane</keyword>
<evidence type="ECO:0000313" key="7">
    <source>
        <dbReference type="EMBL" id="PMC62591.1"/>
    </source>
</evidence>
<dbReference type="EMBL" id="PNHF01000008">
    <property type="protein sequence ID" value="PMC62591.1"/>
    <property type="molecule type" value="Genomic_DNA"/>
</dbReference>
<dbReference type="Pfam" id="PF07291">
    <property type="entry name" value="MauE"/>
    <property type="match status" value="1"/>
</dbReference>
<evidence type="ECO:0000256" key="4">
    <source>
        <dbReference type="ARBA" id="ARBA00023136"/>
    </source>
</evidence>
<dbReference type="GO" id="GO:0016020">
    <property type="term" value="C:membrane"/>
    <property type="evidence" value="ECO:0007669"/>
    <property type="project" value="UniProtKB-SubCell"/>
</dbReference>
<reference evidence="7 8" key="1">
    <citation type="submission" date="2017-09" db="EMBL/GenBank/DDBJ databases">
        <title>Bacterial strain isolated from the female urinary microbiota.</title>
        <authorList>
            <person name="Thomas-White K."/>
            <person name="Kumar N."/>
            <person name="Forster S."/>
            <person name="Putonti C."/>
            <person name="Lawley T."/>
            <person name="Wolfe A.J."/>
        </authorList>
    </citation>
    <scope>NUCLEOTIDE SEQUENCE [LARGE SCALE GENOMIC DNA]</scope>
    <source>
        <strain evidence="7 8">UMB0908</strain>
    </source>
</reference>
<feature type="transmembrane region" description="Helical" evidence="5">
    <location>
        <begin position="7"/>
        <end position="23"/>
    </location>
</feature>
<dbReference type="Proteomes" id="UP000235363">
    <property type="component" value="Unassembled WGS sequence"/>
</dbReference>
<keyword evidence="3 5" id="KW-1133">Transmembrane helix</keyword>
<proteinExistence type="predicted"/>
<accession>A0A2N6SZV2</accession>
<gene>
    <name evidence="7" type="ORF">CJ204_04550</name>
</gene>
<dbReference type="InterPro" id="IPR009908">
    <property type="entry name" value="Methylamine_util_MauE"/>
</dbReference>
<comment type="caution">
    <text evidence="7">The sequence shown here is derived from an EMBL/GenBank/DDBJ whole genome shotgun (WGS) entry which is preliminary data.</text>
</comment>
<dbReference type="GO" id="GO:0030416">
    <property type="term" value="P:methylamine metabolic process"/>
    <property type="evidence" value="ECO:0007669"/>
    <property type="project" value="InterPro"/>
</dbReference>
<keyword evidence="2 5" id="KW-0812">Transmembrane</keyword>
<name>A0A2N6SZV2_9CORY</name>
<evidence type="ECO:0000256" key="3">
    <source>
        <dbReference type="ARBA" id="ARBA00022989"/>
    </source>
</evidence>
<comment type="subcellular location">
    <subcellularLocation>
        <location evidence="1">Membrane</location>
        <topology evidence="1">Multi-pass membrane protein</topology>
    </subcellularLocation>
</comment>
<protein>
    <recommendedName>
        <fullName evidence="6">Methylamine utilisation protein MauE domain-containing protein</fullName>
    </recommendedName>
</protein>
<feature type="domain" description="Methylamine utilisation protein MauE" evidence="6">
    <location>
        <begin position="7"/>
        <end position="86"/>
    </location>
</feature>
<evidence type="ECO:0000313" key="8">
    <source>
        <dbReference type="Proteomes" id="UP000235363"/>
    </source>
</evidence>